<dbReference type="EMBL" id="QLTW01000064">
    <property type="protein sequence ID" value="MBT9145236.1"/>
    <property type="molecule type" value="Genomic_DNA"/>
</dbReference>
<protein>
    <recommendedName>
        <fullName evidence="1">AAA+ ATPase domain-containing protein</fullName>
    </recommendedName>
</protein>
<organism evidence="2 3">
    <name type="scientific">Psychracetigena formicireducens</name>
    <dbReference type="NCBI Taxonomy" id="2986056"/>
    <lineage>
        <taxon>Bacteria</taxon>
        <taxon>Bacillati</taxon>
        <taxon>Candidatus Lithacetigenota</taxon>
        <taxon>Candidatus Psychracetigena</taxon>
    </lineage>
</organism>
<name>A0A9E2BIL4_PSYF1</name>
<feature type="domain" description="AAA+ ATPase" evidence="1">
    <location>
        <begin position="9"/>
        <end position="160"/>
    </location>
</feature>
<proteinExistence type="predicted"/>
<dbReference type="InterPro" id="IPR003593">
    <property type="entry name" value="AAA+_ATPase"/>
</dbReference>
<reference evidence="2 3" key="1">
    <citation type="journal article" date="2021" name="bioRxiv">
        <title>Unique metabolic strategies in Hadean analogues reveal hints for primordial physiology.</title>
        <authorList>
            <person name="Nobu M.K."/>
            <person name="Nakai R."/>
            <person name="Tamazawa S."/>
            <person name="Mori H."/>
            <person name="Toyoda A."/>
            <person name="Ijiri A."/>
            <person name="Suzuki S."/>
            <person name="Kurokawa K."/>
            <person name="Kamagata Y."/>
            <person name="Tamaki H."/>
        </authorList>
    </citation>
    <scope>NUCLEOTIDE SEQUENCE [LARGE SCALE GENOMIC DNA]</scope>
    <source>
        <strain evidence="2">BS525</strain>
    </source>
</reference>
<dbReference type="SUPFAM" id="SSF52540">
    <property type="entry name" value="P-loop containing nucleoside triphosphate hydrolases"/>
    <property type="match status" value="1"/>
</dbReference>
<dbReference type="AlphaFoldDB" id="A0A9E2BIL4"/>
<evidence type="ECO:0000313" key="2">
    <source>
        <dbReference type="EMBL" id="MBT9145236.1"/>
    </source>
</evidence>
<dbReference type="Gene3D" id="3.40.50.300">
    <property type="entry name" value="P-loop containing nucleotide triphosphate hydrolases"/>
    <property type="match status" value="1"/>
</dbReference>
<comment type="caution">
    <text evidence="2">The sequence shown here is derived from an EMBL/GenBank/DDBJ whole genome shotgun (WGS) entry which is preliminary data.</text>
</comment>
<gene>
    <name evidence="2" type="ORF">DDT42_01106</name>
</gene>
<evidence type="ECO:0000259" key="1">
    <source>
        <dbReference type="SMART" id="SM00382"/>
    </source>
</evidence>
<evidence type="ECO:0000313" key="3">
    <source>
        <dbReference type="Proteomes" id="UP000811545"/>
    </source>
</evidence>
<dbReference type="SMART" id="SM00382">
    <property type="entry name" value="AAA"/>
    <property type="match status" value="1"/>
</dbReference>
<dbReference type="InterPro" id="IPR027417">
    <property type="entry name" value="P-loop_NTPase"/>
</dbReference>
<dbReference type="Proteomes" id="UP000811545">
    <property type="component" value="Unassembled WGS sequence"/>
</dbReference>
<sequence length="209" mass="24406">MGVILLPKIGEHIIFCGTTGSGKTYLAMHMLDNYERYFIFDTHNALDLEGVIITNPFRINQKLKAYNKIIYRPELKYRTKEAYNYVIKNLVTKGGGKNRIIYIDEIFHLGFGMSFPDWLSRGISTARQRKTSFWISSQRPSNIPMAILTEARRIYIYYLSYSEDIKKLSKFSRNGEKFIREVASLGYDYSFVELDRIKGDFVKHTPLKI</sequence>
<accession>A0A9E2BIL4</accession>